<evidence type="ECO:0000313" key="1">
    <source>
        <dbReference type="EMBL" id="KXT16952.1"/>
    </source>
</evidence>
<keyword evidence="2" id="KW-1185">Reference proteome</keyword>
<dbReference type="Proteomes" id="UP000073492">
    <property type="component" value="Unassembled WGS sequence"/>
</dbReference>
<dbReference type="AlphaFoldDB" id="A0A139IQS2"/>
<gene>
    <name evidence="1" type="ORF">AC579_7421</name>
</gene>
<dbReference type="EMBL" id="LFZO01000027">
    <property type="protein sequence ID" value="KXT16952.1"/>
    <property type="molecule type" value="Genomic_DNA"/>
</dbReference>
<organism evidence="1 2">
    <name type="scientific">Pseudocercospora musae</name>
    <dbReference type="NCBI Taxonomy" id="113226"/>
    <lineage>
        <taxon>Eukaryota</taxon>
        <taxon>Fungi</taxon>
        <taxon>Dikarya</taxon>
        <taxon>Ascomycota</taxon>
        <taxon>Pezizomycotina</taxon>
        <taxon>Dothideomycetes</taxon>
        <taxon>Dothideomycetidae</taxon>
        <taxon>Mycosphaerellales</taxon>
        <taxon>Mycosphaerellaceae</taxon>
        <taxon>Pseudocercospora</taxon>
    </lineage>
</organism>
<accession>A0A139IQS2</accession>
<reference evidence="1 2" key="1">
    <citation type="submission" date="2015-07" db="EMBL/GenBank/DDBJ databases">
        <title>Comparative genomics of the Sigatoka disease complex on banana suggests a link between parallel evolutionary changes in Pseudocercospora fijiensis and Pseudocercospora eumusae and increased virulence on the banana host.</title>
        <authorList>
            <person name="Chang T.-C."/>
            <person name="Salvucci A."/>
            <person name="Crous P.W."/>
            <person name="Stergiopoulos I."/>
        </authorList>
    </citation>
    <scope>NUCLEOTIDE SEQUENCE [LARGE SCALE GENOMIC DNA]</scope>
    <source>
        <strain evidence="1 2">CBS 116634</strain>
    </source>
</reference>
<evidence type="ECO:0000313" key="2">
    <source>
        <dbReference type="Proteomes" id="UP000073492"/>
    </source>
</evidence>
<dbReference type="OrthoDB" id="3647472at2759"/>
<protein>
    <submittedName>
        <fullName evidence="1">Uncharacterized protein</fullName>
    </submittedName>
</protein>
<comment type="caution">
    <text evidence="1">The sequence shown here is derived from an EMBL/GenBank/DDBJ whole genome shotgun (WGS) entry which is preliminary data.</text>
</comment>
<sequence>MPIIPSPADFQALSPVTAMPTLTSTTILSCAVPLRTYSESITEPCMEPIWVTKMVPAPDPTTTATTSSRSDAAAPTTLMTTSKSVESGFTQTTVSVWPEFMSTELPESMMTQMTVVDVPITQTTEQASTTSIRLDSSMIAEPNDTLKSEIEKSQTMPKQPLTWDDLIHSRLITPRGVIGLDVLGSRLPGMEEFRLITPDLVRSLAGFPDGKPLTWDEFKNSTLVLDPNGTINIGEWKNEPLTWQDIRDTVITNPFVIFGSGNGVHEIPASS</sequence>
<proteinExistence type="predicted"/>
<name>A0A139IQS2_9PEZI</name>